<proteinExistence type="predicted"/>
<comment type="caution">
    <text evidence="3">The sequence shown here is derived from an EMBL/GenBank/DDBJ whole genome shotgun (WGS) entry which is preliminary data.</text>
</comment>
<dbReference type="Gene3D" id="1.10.30.10">
    <property type="entry name" value="High mobility group box domain"/>
    <property type="match status" value="1"/>
</dbReference>
<feature type="region of interest" description="Disordered" evidence="1">
    <location>
        <begin position="16"/>
        <end position="36"/>
    </location>
</feature>
<evidence type="ECO:0000313" key="4">
    <source>
        <dbReference type="Proteomes" id="UP000265703"/>
    </source>
</evidence>
<gene>
    <name evidence="3" type="ORF">C1645_819915</name>
</gene>
<feature type="domain" description="HMG box" evidence="2">
    <location>
        <begin position="83"/>
        <end position="152"/>
    </location>
</feature>
<evidence type="ECO:0000259" key="2">
    <source>
        <dbReference type="SMART" id="SM00398"/>
    </source>
</evidence>
<dbReference type="AlphaFoldDB" id="A0A397T6M8"/>
<name>A0A397T6M8_9GLOM</name>
<accession>A0A397T6M8</accession>
<dbReference type="EMBL" id="QKYT01000113">
    <property type="protein sequence ID" value="RIA92979.1"/>
    <property type="molecule type" value="Genomic_DNA"/>
</dbReference>
<dbReference type="SMART" id="SM00398">
    <property type="entry name" value="HMG"/>
    <property type="match status" value="1"/>
</dbReference>
<dbReference type="InterPro" id="IPR009071">
    <property type="entry name" value="HMG_box_dom"/>
</dbReference>
<organism evidence="3 4">
    <name type="scientific">Glomus cerebriforme</name>
    <dbReference type="NCBI Taxonomy" id="658196"/>
    <lineage>
        <taxon>Eukaryota</taxon>
        <taxon>Fungi</taxon>
        <taxon>Fungi incertae sedis</taxon>
        <taxon>Mucoromycota</taxon>
        <taxon>Glomeromycotina</taxon>
        <taxon>Glomeromycetes</taxon>
        <taxon>Glomerales</taxon>
        <taxon>Glomeraceae</taxon>
        <taxon>Glomus</taxon>
    </lineage>
</organism>
<protein>
    <recommendedName>
        <fullName evidence="2">HMG box domain-containing protein</fullName>
    </recommendedName>
</protein>
<dbReference type="Proteomes" id="UP000265703">
    <property type="component" value="Unassembled WGS sequence"/>
</dbReference>
<evidence type="ECO:0000313" key="3">
    <source>
        <dbReference type="EMBL" id="RIA92979.1"/>
    </source>
</evidence>
<reference evidence="3 4" key="1">
    <citation type="submission" date="2018-06" db="EMBL/GenBank/DDBJ databases">
        <title>Comparative genomics reveals the genomic features of Rhizophagus irregularis, R. cerebriforme, R. diaphanum and Gigaspora rosea, and their symbiotic lifestyle signature.</title>
        <authorList>
            <person name="Morin E."/>
            <person name="San Clemente H."/>
            <person name="Chen E.C.H."/>
            <person name="De La Providencia I."/>
            <person name="Hainaut M."/>
            <person name="Kuo A."/>
            <person name="Kohler A."/>
            <person name="Murat C."/>
            <person name="Tang N."/>
            <person name="Roy S."/>
            <person name="Loubradou J."/>
            <person name="Henrissat B."/>
            <person name="Grigoriev I.V."/>
            <person name="Corradi N."/>
            <person name="Roux C."/>
            <person name="Martin F.M."/>
        </authorList>
    </citation>
    <scope>NUCLEOTIDE SEQUENCE [LARGE SCALE GENOMIC DNA]</scope>
    <source>
        <strain evidence="3 4">DAOM 227022</strain>
    </source>
</reference>
<dbReference type="InterPro" id="IPR036910">
    <property type="entry name" value="HMG_box_dom_sf"/>
</dbReference>
<dbReference type="SUPFAM" id="SSF47095">
    <property type="entry name" value="HMG-box"/>
    <property type="match status" value="1"/>
</dbReference>
<evidence type="ECO:0000256" key="1">
    <source>
        <dbReference type="SAM" id="MobiDB-lite"/>
    </source>
</evidence>
<dbReference type="CDD" id="cd01389">
    <property type="entry name" value="HMG-box_ROX1-like"/>
    <property type="match status" value="1"/>
</dbReference>
<sequence length="398" mass="45810">MSKLIVFRSERVNNFSSNNNSTPIAPPEPNKPMSFGDERRRTVKEIVYGSKIRSTLNLDIEVLTNDSVNSRIAKRNRRNGILRIPRRQNAWIIYRRDKSASPEFVGLRSSIVSQKIREMWHSVSIEEREYFEALSMEALENHIKKYGADYKYQPKLKNKQKSEIKIRKEENVSSKLGNAYLPTPAELSPVSDNSSFIMKNMEMPLFDIENDQYLLTPATTNQHSPVTSEENFFEFSSPTMEINQYPSPPTTIHSPVTSEELMNDDLSEFITNANIHSSEFSGLKFFAPLSDISPNPPKLPLDESLINAPLQEPTMNAENFFLSTTSIQESATAPCQIPEGDFFDALQRNVENDQLPYQQENFSYLQYMNEDLTYDESEWQFNFNHSFDFNNVNSQSSQ</sequence>
<dbReference type="STRING" id="658196.A0A397T6M8"/>
<keyword evidence="4" id="KW-1185">Reference proteome</keyword>